<gene>
    <name evidence="3" type="ORF">PXC00_02530</name>
</gene>
<feature type="domain" description="SsuA/THI5-like" evidence="2">
    <location>
        <begin position="64"/>
        <end position="279"/>
    </location>
</feature>
<proteinExistence type="predicted"/>
<dbReference type="EMBL" id="CP135996">
    <property type="protein sequence ID" value="WOC32769.1"/>
    <property type="molecule type" value="Genomic_DNA"/>
</dbReference>
<organism evidence="3 4">
    <name type="scientific">Caproicibacterium argilliputei</name>
    <dbReference type="NCBI Taxonomy" id="3030016"/>
    <lineage>
        <taxon>Bacteria</taxon>
        <taxon>Bacillati</taxon>
        <taxon>Bacillota</taxon>
        <taxon>Clostridia</taxon>
        <taxon>Eubacteriales</taxon>
        <taxon>Oscillospiraceae</taxon>
        <taxon>Caproicibacterium</taxon>
    </lineage>
</organism>
<dbReference type="PANTHER" id="PTHR31528">
    <property type="entry name" value="4-AMINO-5-HYDROXYMETHYL-2-METHYLPYRIMIDINE PHOSPHATE SYNTHASE THI11-RELATED"/>
    <property type="match status" value="1"/>
</dbReference>
<sequence length="353" mass="38330">MKKIKIWKSITAAVLAASVAAAASACGGASQTSSAGSTAASAASASAATGKLEKIKFVLDYTPNTNHTGIYVAQALGYFQDEGLEVEIEQPPESGTAALVGSGNAQFGVGFQDTDMASALTSDTPLPITAVAALIQHNTSGIASVKSKNITRPKDMTGHSYATWDTPVEKGMLKYVINKDGGDYSKVKMIPSGDNSIVQIQTNTDTAWIYYAWDGIAAEVQNVPLNFFTFKDIDPVLDCYTPVLIANNAFLKKEPETAKKFLRAAKKGYEYAIEKPDEAAKLLMQQVPDLKSSEKLVIKSQEWLKDQYKAEVQQWGYIDPSRWNAFYKWLYDNKLISKEIPAGTGFSDAYLEK</sequence>
<dbReference type="GO" id="GO:0009228">
    <property type="term" value="P:thiamine biosynthetic process"/>
    <property type="evidence" value="ECO:0007669"/>
    <property type="project" value="InterPro"/>
</dbReference>
<dbReference type="Gene3D" id="3.40.190.10">
    <property type="entry name" value="Periplasmic binding protein-like II"/>
    <property type="match status" value="2"/>
</dbReference>
<dbReference type="Proteomes" id="UP001300604">
    <property type="component" value="Chromosome"/>
</dbReference>
<reference evidence="4" key="3">
    <citation type="submission" date="2024-06" db="EMBL/GenBank/DDBJ databases">
        <authorList>
            <person name="Zeng C."/>
        </authorList>
    </citation>
    <scope>NUCLEOTIDE SEQUENCE [LARGE SCALE GENOMIC DNA]</scope>
    <source>
        <strain evidence="4">ZCY20-5</strain>
    </source>
</reference>
<evidence type="ECO:0000256" key="1">
    <source>
        <dbReference type="SAM" id="SignalP"/>
    </source>
</evidence>
<protein>
    <submittedName>
        <fullName evidence="3">ABC transporter substrate-binding protein</fullName>
    </submittedName>
</protein>
<feature type="signal peptide" evidence="1">
    <location>
        <begin position="1"/>
        <end position="25"/>
    </location>
</feature>
<dbReference type="PANTHER" id="PTHR31528:SF3">
    <property type="entry name" value="THIAMINE BIOSYNTHESIS PROTEIN HI_0357-RELATED"/>
    <property type="match status" value="1"/>
</dbReference>
<evidence type="ECO:0000259" key="2">
    <source>
        <dbReference type="Pfam" id="PF09084"/>
    </source>
</evidence>
<dbReference type="InterPro" id="IPR027939">
    <property type="entry name" value="NMT1/THI5"/>
</dbReference>
<dbReference type="SUPFAM" id="SSF53850">
    <property type="entry name" value="Periplasmic binding protein-like II"/>
    <property type="match status" value="1"/>
</dbReference>
<evidence type="ECO:0000313" key="4">
    <source>
        <dbReference type="Proteomes" id="UP001300604"/>
    </source>
</evidence>
<dbReference type="RefSeq" id="WP_275845716.1">
    <property type="nucleotide sequence ID" value="NZ_CP135996.1"/>
</dbReference>
<name>A0AA97DAJ1_9FIRM</name>
<keyword evidence="4" id="KW-1185">Reference proteome</keyword>
<reference evidence="4" key="1">
    <citation type="submission" date="2024-06" db="EMBL/GenBank/DDBJ databases">
        <title>Caproicibacterium argilliputei sp. nov, a novel caproic acid producing anaerobic bacterium isolated from pit mud.</title>
        <authorList>
            <person name="Zeng C."/>
        </authorList>
    </citation>
    <scope>NUCLEOTIDE SEQUENCE [LARGE SCALE GENOMIC DNA]</scope>
    <source>
        <strain evidence="4">ZCY20-5</strain>
    </source>
</reference>
<keyword evidence="1" id="KW-0732">Signal</keyword>
<evidence type="ECO:0000313" key="3">
    <source>
        <dbReference type="EMBL" id="WOC32769.1"/>
    </source>
</evidence>
<dbReference type="PROSITE" id="PS51257">
    <property type="entry name" value="PROKAR_LIPOPROTEIN"/>
    <property type="match status" value="1"/>
</dbReference>
<dbReference type="AlphaFoldDB" id="A0AA97DAJ1"/>
<reference evidence="3 4" key="2">
    <citation type="submission" date="2024-06" db="EMBL/GenBank/DDBJ databases">
        <title>Caproicibacterium argilliputei sp. nov, a novel caproic acid producing anaerobic bacterium isolated from pit mud.</title>
        <authorList>
            <person name="Xia S."/>
        </authorList>
    </citation>
    <scope>NUCLEOTIDE SEQUENCE [LARGE SCALE GENOMIC DNA]</scope>
    <source>
        <strain evidence="3 4">ZCY20-5</strain>
    </source>
</reference>
<dbReference type="InterPro" id="IPR015168">
    <property type="entry name" value="SsuA/THI5"/>
</dbReference>
<dbReference type="Pfam" id="PF09084">
    <property type="entry name" value="NMT1"/>
    <property type="match status" value="1"/>
</dbReference>
<accession>A0AA97DAJ1</accession>
<feature type="chain" id="PRO_5041721766" evidence="1">
    <location>
        <begin position="26"/>
        <end position="353"/>
    </location>
</feature>
<dbReference type="KEGG" id="carl:PXC00_02530"/>